<dbReference type="PANTHER" id="PTHR43671:SF92">
    <property type="entry name" value="SERINE_THREONINE-PROTEIN KINASE NEK10"/>
    <property type="match status" value="1"/>
</dbReference>
<reference evidence="6" key="1">
    <citation type="submission" date="2025-08" db="UniProtKB">
        <authorList>
            <consortium name="Ensembl"/>
        </authorList>
    </citation>
    <scope>IDENTIFICATION</scope>
</reference>
<reference evidence="6" key="2">
    <citation type="submission" date="2025-09" db="UniProtKB">
        <authorList>
            <consortium name="Ensembl"/>
        </authorList>
    </citation>
    <scope>IDENTIFICATION</scope>
</reference>
<proteinExistence type="predicted"/>
<sequence>MLLCFSPEVVKNEPYGEKADVWALGCVLYQMVTLRPPFYSSNMLSLANKIVEAQFEPVDSGSCPDRVVNMIRCRCLSPEPEQRPDIVEVSSKISDLLLKAMDHLHTSHNALERRAQRDRKRAHMYFRQRNHSAICSAPTEVTYLSSSLLFLFTLLTRFNLSFADQLCCFDNSHSSGSTLAGLCVSPSKVRQIDDPVNRLLLQLHKILFITQLPPAPPQDSKRHLVERFKKALFNRRSDPHGLRGELSKVFIMRDTLMFQGQIDTPHAFVFAAPPDVCRSDGAEFVDGVTYEQMQVSDIIITHCTAKQPD</sequence>
<accession>A0A8C6SRL4</accession>
<dbReference type="InterPro" id="IPR011009">
    <property type="entry name" value="Kinase-like_dom_sf"/>
</dbReference>
<dbReference type="PANTHER" id="PTHR43671">
    <property type="entry name" value="SERINE/THREONINE-PROTEIN KINASE NEK"/>
    <property type="match status" value="1"/>
</dbReference>
<dbReference type="Ensembl" id="ENSNMLT00000012029.1">
    <property type="protein sequence ID" value="ENSNMLP00000010635.1"/>
    <property type="gene ID" value="ENSNMLG00000007318.1"/>
</dbReference>
<dbReference type="AlphaFoldDB" id="A0A8C6SRL4"/>
<dbReference type="PROSITE" id="PS50011">
    <property type="entry name" value="PROTEIN_KINASE_DOM"/>
    <property type="match status" value="1"/>
</dbReference>
<evidence type="ECO:0000256" key="1">
    <source>
        <dbReference type="ARBA" id="ARBA00022679"/>
    </source>
</evidence>
<feature type="domain" description="Protein kinase" evidence="5">
    <location>
        <begin position="1"/>
        <end position="97"/>
    </location>
</feature>
<name>A0A8C6SRL4_9GOBI</name>
<dbReference type="InterPro" id="IPR050660">
    <property type="entry name" value="NEK_Ser/Thr_kinase"/>
</dbReference>
<keyword evidence="3" id="KW-0418">Kinase</keyword>
<evidence type="ECO:0000259" key="5">
    <source>
        <dbReference type="PROSITE" id="PS50011"/>
    </source>
</evidence>
<keyword evidence="1" id="KW-0808">Transferase</keyword>
<protein>
    <recommendedName>
        <fullName evidence="5">Protein kinase domain-containing protein</fullName>
    </recommendedName>
</protein>
<dbReference type="InterPro" id="IPR000719">
    <property type="entry name" value="Prot_kinase_dom"/>
</dbReference>
<keyword evidence="4" id="KW-0067">ATP-binding</keyword>
<dbReference type="Gene3D" id="1.10.510.10">
    <property type="entry name" value="Transferase(Phosphotransferase) domain 1"/>
    <property type="match status" value="1"/>
</dbReference>
<evidence type="ECO:0000313" key="6">
    <source>
        <dbReference type="Ensembl" id="ENSNMLP00000010635.1"/>
    </source>
</evidence>
<evidence type="ECO:0000256" key="2">
    <source>
        <dbReference type="ARBA" id="ARBA00022741"/>
    </source>
</evidence>
<evidence type="ECO:0000256" key="3">
    <source>
        <dbReference type="ARBA" id="ARBA00022777"/>
    </source>
</evidence>
<dbReference type="GO" id="GO:1902749">
    <property type="term" value="P:regulation of cell cycle G2/M phase transition"/>
    <property type="evidence" value="ECO:0007669"/>
    <property type="project" value="TreeGrafter"/>
</dbReference>
<evidence type="ECO:0000256" key="4">
    <source>
        <dbReference type="ARBA" id="ARBA00022840"/>
    </source>
</evidence>
<dbReference type="Proteomes" id="UP000694523">
    <property type="component" value="Unplaced"/>
</dbReference>
<organism evidence="6 7">
    <name type="scientific">Neogobius melanostomus</name>
    <name type="common">round goby</name>
    <dbReference type="NCBI Taxonomy" id="47308"/>
    <lineage>
        <taxon>Eukaryota</taxon>
        <taxon>Metazoa</taxon>
        <taxon>Chordata</taxon>
        <taxon>Craniata</taxon>
        <taxon>Vertebrata</taxon>
        <taxon>Euteleostomi</taxon>
        <taxon>Actinopterygii</taxon>
        <taxon>Neopterygii</taxon>
        <taxon>Teleostei</taxon>
        <taxon>Neoteleostei</taxon>
        <taxon>Acanthomorphata</taxon>
        <taxon>Gobiaria</taxon>
        <taxon>Gobiiformes</taxon>
        <taxon>Gobioidei</taxon>
        <taxon>Gobiidae</taxon>
        <taxon>Benthophilinae</taxon>
        <taxon>Neogobiini</taxon>
        <taxon>Neogobius</taxon>
    </lineage>
</organism>
<keyword evidence="7" id="KW-1185">Reference proteome</keyword>
<dbReference type="GO" id="GO:0005524">
    <property type="term" value="F:ATP binding"/>
    <property type="evidence" value="ECO:0007669"/>
    <property type="project" value="UniProtKB-KW"/>
</dbReference>
<keyword evidence="2" id="KW-0547">Nucleotide-binding</keyword>
<dbReference type="SUPFAM" id="SSF56112">
    <property type="entry name" value="Protein kinase-like (PK-like)"/>
    <property type="match status" value="1"/>
</dbReference>
<dbReference type="GO" id="GO:0004674">
    <property type="term" value="F:protein serine/threonine kinase activity"/>
    <property type="evidence" value="ECO:0007669"/>
    <property type="project" value="TreeGrafter"/>
</dbReference>
<dbReference type="Pfam" id="PF00069">
    <property type="entry name" value="Pkinase"/>
    <property type="match status" value="1"/>
</dbReference>
<evidence type="ECO:0000313" key="7">
    <source>
        <dbReference type="Proteomes" id="UP000694523"/>
    </source>
</evidence>